<dbReference type="Gene3D" id="2.120.10.80">
    <property type="entry name" value="Kelch-type beta propeller"/>
    <property type="match status" value="2"/>
</dbReference>
<dbReference type="InterPro" id="IPR052125">
    <property type="entry name" value="KLHDC10"/>
</dbReference>
<dbReference type="SUPFAM" id="SSF50965">
    <property type="entry name" value="Galactose oxidase, central domain"/>
    <property type="match status" value="2"/>
</dbReference>
<keyword evidence="1" id="KW-0880">Kelch repeat</keyword>
<proteinExistence type="inferred from homology"/>
<comment type="caution">
    <text evidence="5">The sequence shown here is derived from an EMBL/GenBank/DDBJ whole genome shotgun (WGS) entry which is preliminary data.</text>
</comment>
<dbReference type="AlphaFoldDB" id="A0AAV5TPB3"/>
<dbReference type="InterPro" id="IPR006652">
    <property type="entry name" value="Kelch_1"/>
</dbReference>
<dbReference type="PANTHER" id="PTHR46428:SF1">
    <property type="entry name" value="KELCH DOMAIN-CONTAINING PROTEIN 10"/>
    <property type="match status" value="1"/>
</dbReference>
<evidence type="ECO:0000256" key="1">
    <source>
        <dbReference type="ARBA" id="ARBA00022441"/>
    </source>
</evidence>
<dbReference type="GO" id="GO:0032874">
    <property type="term" value="P:positive regulation of stress-activated MAPK cascade"/>
    <property type="evidence" value="ECO:0007669"/>
    <property type="project" value="TreeGrafter"/>
</dbReference>
<keyword evidence="2" id="KW-0677">Repeat</keyword>
<gene>
    <name evidence="5" type="ORF">PENTCL1PPCAC_18265</name>
</gene>
<dbReference type="InterPro" id="IPR011043">
    <property type="entry name" value="Gal_Oxase/kelch_b-propeller"/>
</dbReference>
<dbReference type="EMBL" id="BTSX01000004">
    <property type="protein sequence ID" value="GMS96090.1"/>
    <property type="molecule type" value="Genomic_DNA"/>
</dbReference>
<feature type="non-terminal residue" evidence="5">
    <location>
        <position position="1"/>
    </location>
</feature>
<dbReference type="InterPro" id="IPR015915">
    <property type="entry name" value="Kelch-typ_b-propeller"/>
</dbReference>
<protein>
    <recommendedName>
        <fullName evidence="4">Kelch domain-containing protein 10</fullName>
    </recommendedName>
</protein>
<evidence type="ECO:0000256" key="2">
    <source>
        <dbReference type="ARBA" id="ARBA00022737"/>
    </source>
</evidence>
<organism evidence="5 6">
    <name type="scientific">Pristionchus entomophagus</name>
    <dbReference type="NCBI Taxonomy" id="358040"/>
    <lineage>
        <taxon>Eukaryota</taxon>
        <taxon>Metazoa</taxon>
        <taxon>Ecdysozoa</taxon>
        <taxon>Nematoda</taxon>
        <taxon>Chromadorea</taxon>
        <taxon>Rhabditida</taxon>
        <taxon>Rhabditina</taxon>
        <taxon>Diplogasteromorpha</taxon>
        <taxon>Diplogasteroidea</taxon>
        <taxon>Neodiplogasteridae</taxon>
        <taxon>Pristionchus</taxon>
    </lineage>
</organism>
<dbReference type="PANTHER" id="PTHR46428">
    <property type="entry name" value="KELCH DOMAIN-CONTAINING PROTEIN 10"/>
    <property type="match status" value="1"/>
</dbReference>
<name>A0AAV5TPB3_9BILA</name>
<evidence type="ECO:0000313" key="6">
    <source>
        <dbReference type="Proteomes" id="UP001432027"/>
    </source>
</evidence>
<reference evidence="5" key="1">
    <citation type="submission" date="2023-10" db="EMBL/GenBank/DDBJ databases">
        <title>Genome assembly of Pristionchus species.</title>
        <authorList>
            <person name="Yoshida K."/>
            <person name="Sommer R.J."/>
        </authorList>
    </citation>
    <scope>NUCLEOTIDE SEQUENCE</scope>
    <source>
        <strain evidence="5">RS0144</strain>
    </source>
</reference>
<comment type="similarity">
    <text evidence="3">Belongs to the KLHDC10 family.</text>
</comment>
<evidence type="ECO:0000313" key="5">
    <source>
        <dbReference type="EMBL" id="GMS96090.1"/>
    </source>
</evidence>
<evidence type="ECO:0000256" key="3">
    <source>
        <dbReference type="ARBA" id="ARBA00038487"/>
    </source>
</evidence>
<dbReference type="Pfam" id="PF01344">
    <property type="entry name" value="Kelch_1"/>
    <property type="match status" value="1"/>
</dbReference>
<dbReference type="Pfam" id="PF24681">
    <property type="entry name" value="Kelch_KLHDC2_KLHL20_DRC7"/>
    <property type="match status" value="1"/>
</dbReference>
<keyword evidence="6" id="KW-1185">Reference proteome</keyword>
<sequence>LSGTMAEASSVGAPGTSSILHKFHVIEPPANDESFPKPRSGHRTFVDNDFFYVIGGFTDTPTDTILRELWKFNLVTHIWTKCSIPETFPTTLASFACHSNGNGTFMVYGGTAIPFGQELDEVVYMGRIVGDDVQIEQIKPTGSKLGCYGHVLVFDPVRNKTFSVGGTDGTQFKLDVHALHRNETTGKWEWEEYATLVDDVGLYRMEAILENDRIYVFGGGTTQRIQDFKTIQVFNIERKLYELIDTEPDPVHGHPAGRRCHSLVQWGRQVIIAGGCYDEPRRTNVGATVLGCVWSFNLDTHVWRKMDDLPIPCYFHDASITNEGKMFIFGGVRDSSPPNPRGRIASLQTLWLGPPSLFSSALAKMQTMKSVNLEASGHVLSDRLNLCRHIYNEVISPA</sequence>
<evidence type="ECO:0000256" key="4">
    <source>
        <dbReference type="ARBA" id="ARBA00041041"/>
    </source>
</evidence>
<dbReference type="Proteomes" id="UP001432027">
    <property type="component" value="Unassembled WGS sequence"/>
</dbReference>
<accession>A0AAV5TPB3</accession>